<accession>A0A168QC64</accession>
<feature type="transmembrane region" description="Helical" evidence="6">
    <location>
        <begin position="113"/>
        <end position="144"/>
    </location>
</feature>
<feature type="compositionally biased region" description="Low complexity" evidence="5">
    <location>
        <begin position="253"/>
        <end position="263"/>
    </location>
</feature>
<reference evidence="8" key="1">
    <citation type="submission" date="2016-04" db="EMBL/GenBank/DDBJ databases">
        <authorList>
            <person name="Evans L.H."/>
            <person name="Alamgir A."/>
            <person name="Owens N."/>
            <person name="Weber N.D."/>
            <person name="Virtaneva K."/>
            <person name="Barbian K."/>
            <person name="Babar A."/>
            <person name="Rosenke K."/>
        </authorList>
    </citation>
    <scope>NUCLEOTIDE SEQUENCE [LARGE SCALE GENOMIC DNA]</scope>
    <source>
        <strain evidence="8">CBS 101.48</strain>
    </source>
</reference>
<evidence type="ECO:0000313" key="9">
    <source>
        <dbReference type="Proteomes" id="UP000078561"/>
    </source>
</evidence>
<dbReference type="InterPro" id="IPR003892">
    <property type="entry name" value="CUE"/>
</dbReference>
<feature type="transmembrane region" description="Helical" evidence="6">
    <location>
        <begin position="18"/>
        <end position="35"/>
    </location>
</feature>
<name>A0A168QC64_ABSGL</name>
<dbReference type="SUPFAM" id="SSF46934">
    <property type="entry name" value="UBA-like"/>
    <property type="match status" value="1"/>
</dbReference>
<feature type="transmembrane region" description="Helical" evidence="6">
    <location>
        <begin position="73"/>
        <end position="92"/>
    </location>
</feature>
<dbReference type="Pfam" id="PF02845">
    <property type="entry name" value="CUE"/>
    <property type="match status" value="1"/>
</dbReference>
<dbReference type="OrthoDB" id="272778at2759"/>
<gene>
    <name evidence="8" type="primary">ABSGL_10117.1 scaffold 11786</name>
</gene>
<keyword evidence="2 6" id="KW-0812">Transmembrane</keyword>
<dbReference type="CDD" id="cd14279">
    <property type="entry name" value="CUE"/>
    <property type="match status" value="1"/>
</dbReference>
<comment type="subcellular location">
    <subcellularLocation>
        <location evidence="1">Membrane</location>
        <topology evidence="1">Multi-pass membrane protein</topology>
    </subcellularLocation>
</comment>
<keyword evidence="4 6" id="KW-0472">Membrane</keyword>
<dbReference type="SUPFAM" id="SSF144091">
    <property type="entry name" value="Rhomboid-like"/>
    <property type="match status" value="1"/>
</dbReference>
<organism evidence="8">
    <name type="scientific">Absidia glauca</name>
    <name type="common">Pin mould</name>
    <dbReference type="NCBI Taxonomy" id="4829"/>
    <lineage>
        <taxon>Eukaryota</taxon>
        <taxon>Fungi</taxon>
        <taxon>Fungi incertae sedis</taxon>
        <taxon>Mucoromycota</taxon>
        <taxon>Mucoromycotina</taxon>
        <taxon>Mucoromycetes</taxon>
        <taxon>Mucorales</taxon>
        <taxon>Cunninghamellaceae</taxon>
        <taxon>Absidia</taxon>
    </lineage>
</organism>
<dbReference type="InterPro" id="IPR009060">
    <property type="entry name" value="UBA-like_sf"/>
</dbReference>
<dbReference type="GO" id="GO:0004252">
    <property type="term" value="F:serine-type endopeptidase activity"/>
    <property type="evidence" value="ECO:0007669"/>
    <property type="project" value="TreeGrafter"/>
</dbReference>
<dbReference type="GO" id="GO:0016020">
    <property type="term" value="C:membrane"/>
    <property type="evidence" value="ECO:0007669"/>
    <property type="project" value="UniProtKB-SubCell"/>
</dbReference>
<proteinExistence type="predicted"/>
<evidence type="ECO:0000256" key="3">
    <source>
        <dbReference type="ARBA" id="ARBA00022989"/>
    </source>
</evidence>
<dbReference type="PANTHER" id="PTHR43066">
    <property type="entry name" value="RHOMBOID-RELATED PROTEIN"/>
    <property type="match status" value="1"/>
</dbReference>
<evidence type="ECO:0000259" key="7">
    <source>
        <dbReference type="Pfam" id="PF02845"/>
    </source>
</evidence>
<dbReference type="OMA" id="YDMISGR"/>
<evidence type="ECO:0000256" key="6">
    <source>
        <dbReference type="SAM" id="Phobius"/>
    </source>
</evidence>
<evidence type="ECO:0000313" key="8">
    <source>
        <dbReference type="EMBL" id="SAM04257.1"/>
    </source>
</evidence>
<dbReference type="AlphaFoldDB" id="A0A168QC64"/>
<evidence type="ECO:0000256" key="1">
    <source>
        <dbReference type="ARBA" id="ARBA00004141"/>
    </source>
</evidence>
<dbReference type="EMBL" id="LT554351">
    <property type="protein sequence ID" value="SAM04257.1"/>
    <property type="molecule type" value="Genomic_DNA"/>
</dbReference>
<dbReference type="GO" id="GO:0043130">
    <property type="term" value="F:ubiquitin binding"/>
    <property type="evidence" value="ECO:0007669"/>
    <property type="project" value="InterPro"/>
</dbReference>
<keyword evidence="3 6" id="KW-1133">Transmembrane helix</keyword>
<evidence type="ECO:0000256" key="4">
    <source>
        <dbReference type="ARBA" id="ARBA00023136"/>
    </source>
</evidence>
<feature type="region of interest" description="Disordered" evidence="5">
    <location>
        <begin position="210"/>
        <end position="263"/>
    </location>
</feature>
<dbReference type="FunCoup" id="A0A168QC64">
    <property type="interactions" value="13"/>
</dbReference>
<feature type="domain" description="CUE" evidence="7">
    <location>
        <begin position="302"/>
        <end position="336"/>
    </location>
</feature>
<evidence type="ECO:0000256" key="5">
    <source>
        <dbReference type="SAM" id="MobiDB-lite"/>
    </source>
</evidence>
<dbReference type="PANTHER" id="PTHR43066:SF21">
    <property type="entry name" value="UBIQUITIN-ASSOCIATED DOMAIN-CONTAINING PROTEIN 2"/>
    <property type="match status" value="1"/>
</dbReference>
<dbReference type="Proteomes" id="UP000078561">
    <property type="component" value="Unassembled WGS sequence"/>
</dbReference>
<sequence length="348" mass="37923">MSLNGPAAYPTHHDLPPAFANTGDVFFGTMIIYSMRIIERQFGSSKYAAFVFVVISLATLIEIGALVTGIKLGFRYIPGGPYALLFAMLYQYHRLVPSLYRFRLFSLTLNNKIFLYVLCFQIFISQGVNTMVPCICGLLAGAFYRSDVASIKQWRFPDRLHSFSTRYIQPSLATPPIPRPSNVLPIQRPTPSFGMEGLVASATGIGLNTATATTTTTTDNLRQRSSTENANTTDTAAGSSTRHEVSDDDEGRSTTSTASTTSSIASNHITRAVTTSAMREYLATLTGNAPLTSTEIQPPSQEHMVVLVSMFPDHSRESITNALAAAHNNINRAVEIMLHTPVPSTSNI</sequence>
<feature type="compositionally biased region" description="Polar residues" evidence="5">
    <location>
        <begin position="219"/>
        <end position="240"/>
    </location>
</feature>
<keyword evidence="9" id="KW-1185">Reference proteome</keyword>
<evidence type="ECO:0000256" key="2">
    <source>
        <dbReference type="ARBA" id="ARBA00022692"/>
    </source>
</evidence>
<dbReference type="InterPro" id="IPR035952">
    <property type="entry name" value="Rhomboid-like_sf"/>
</dbReference>
<protein>
    <recommendedName>
        <fullName evidence="7">CUE domain-containing protein</fullName>
    </recommendedName>
</protein>
<dbReference type="STRING" id="4829.A0A168QC64"/>
<dbReference type="InParanoid" id="A0A168QC64"/>
<feature type="transmembrane region" description="Helical" evidence="6">
    <location>
        <begin position="47"/>
        <end position="67"/>
    </location>
</feature>